<reference evidence="1 2" key="1">
    <citation type="journal article" date="2014" name="Nature">
        <title>An environmental bacterial taxon with a large and distinct metabolic repertoire.</title>
        <authorList>
            <person name="Wilson M.C."/>
            <person name="Mori T."/>
            <person name="Ruckert C."/>
            <person name="Uria A.R."/>
            <person name="Helf M.J."/>
            <person name="Takada K."/>
            <person name="Gernert C."/>
            <person name="Steffens U.A."/>
            <person name="Heycke N."/>
            <person name="Schmitt S."/>
            <person name="Rinke C."/>
            <person name="Helfrich E.J."/>
            <person name="Brachmann A.O."/>
            <person name="Gurgui C."/>
            <person name="Wakimoto T."/>
            <person name="Kracht M."/>
            <person name="Crusemann M."/>
            <person name="Hentschel U."/>
            <person name="Abe I."/>
            <person name="Matsunaga S."/>
            <person name="Kalinowski J."/>
            <person name="Takeyama H."/>
            <person name="Piel J."/>
        </authorList>
    </citation>
    <scope>NUCLEOTIDE SEQUENCE [LARGE SCALE GENOMIC DNA]</scope>
    <source>
        <strain evidence="2">TSY1</strain>
    </source>
</reference>
<evidence type="ECO:0000313" key="1">
    <source>
        <dbReference type="EMBL" id="ETW95269.1"/>
    </source>
</evidence>
<evidence type="ECO:0000313" key="2">
    <source>
        <dbReference type="Proteomes" id="UP000019141"/>
    </source>
</evidence>
<sequence>MRLVMICVMVAGLWLVGSLMDSQAEERREGDVMLGAVGLRGAVSWPNKGESYHAYELFVTLPLQWRWAWPQGWEVSSNIEMSIGELRADGKRGLMVAAAPGIAWRRQSWRRLSLLANVGVALLSEYDFGAQILGGPVQFILSPGIDYQLWPQWHLSYRYRHVSNAALYHPNPGLELHFLGLSYRFESNG</sequence>
<dbReference type="EMBL" id="AZHW01000937">
    <property type="protein sequence ID" value="ETW95269.1"/>
    <property type="molecule type" value="Genomic_DNA"/>
</dbReference>
<protein>
    <recommendedName>
        <fullName evidence="3">Acyloxyacyl hydrolase</fullName>
    </recommendedName>
</protein>
<dbReference type="Pfam" id="PF09411">
    <property type="entry name" value="PagL"/>
    <property type="match status" value="1"/>
</dbReference>
<dbReference type="HOGENOM" id="CLU_1438657_0_0_7"/>
<proteinExistence type="predicted"/>
<dbReference type="AlphaFoldDB" id="W4LBI4"/>
<keyword evidence="2" id="KW-1185">Reference proteome</keyword>
<gene>
    <name evidence="1" type="ORF">ETSY1_31345</name>
</gene>
<organism evidence="1 2">
    <name type="scientific">Entotheonella factor</name>
    <dbReference type="NCBI Taxonomy" id="1429438"/>
    <lineage>
        <taxon>Bacteria</taxon>
        <taxon>Pseudomonadati</taxon>
        <taxon>Nitrospinota/Tectimicrobiota group</taxon>
        <taxon>Candidatus Tectimicrobiota</taxon>
        <taxon>Candidatus Entotheonellia</taxon>
        <taxon>Candidatus Entotheonellales</taxon>
        <taxon>Candidatus Entotheonellaceae</taxon>
        <taxon>Candidatus Entotheonella</taxon>
    </lineage>
</organism>
<name>W4LBI4_ENTF1</name>
<accession>W4LBI4</accession>
<dbReference type="InterPro" id="IPR018550">
    <property type="entry name" value="Lipid-A_deacylase-rel"/>
</dbReference>
<dbReference type="Proteomes" id="UP000019141">
    <property type="component" value="Unassembled WGS sequence"/>
</dbReference>
<evidence type="ECO:0008006" key="3">
    <source>
        <dbReference type="Google" id="ProtNLM"/>
    </source>
</evidence>
<dbReference type="Gene3D" id="2.40.160.20">
    <property type="match status" value="1"/>
</dbReference>
<comment type="caution">
    <text evidence="1">The sequence shown here is derived from an EMBL/GenBank/DDBJ whole genome shotgun (WGS) entry which is preliminary data.</text>
</comment>